<keyword evidence="9 12" id="KW-0411">Iron-sulfur</keyword>
<dbReference type="GO" id="GO:0048038">
    <property type="term" value="F:quinone binding"/>
    <property type="evidence" value="ECO:0007669"/>
    <property type="project" value="UniProtKB-KW"/>
</dbReference>
<dbReference type="InterPro" id="IPR006137">
    <property type="entry name" value="NADH_UbQ_OxRdtase-like_20kDa"/>
</dbReference>
<evidence type="ECO:0000256" key="7">
    <source>
        <dbReference type="ARBA" id="ARBA00022967"/>
    </source>
</evidence>
<keyword evidence="4 12" id="KW-0004">4Fe-4S</keyword>
<feature type="domain" description="NADH:ubiquinone oxidoreductase-like 20kDa subunit" evidence="15">
    <location>
        <begin position="49"/>
        <end position="159"/>
    </location>
</feature>
<evidence type="ECO:0000256" key="6">
    <source>
        <dbReference type="ARBA" id="ARBA00022723"/>
    </source>
</evidence>
<keyword evidence="10 12" id="KW-0520">NAD</keyword>
<comment type="similarity">
    <text evidence="1 12 13">Belongs to the complex I 20 kDa subunit family.</text>
</comment>
<keyword evidence="5 12" id="KW-0874">Quinone</keyword>
<dbReference type="GO" id="GO:0051539">
    <property type="term" value="F:4 iron, 4 sulfur cluster binding"/>
    <property type="evidence" value="ECO:0007669"/>
    <property type="project" value="UniProtKB-KW"/>
</dbReference>
<dbReference type="Pfam" id="PF01058">
    <property type="entry name" value="Oxidored_q6"/>
    <property type="match status" value="1"/>
</dbReference>
<evidence type="ECO:0000256" key="1">
    <source>
        <dbReference type="ARBA" id="ARBA00009173"/>
    </source>
</evidence>
<keyword evidence="2 12" id="KW-0813">Transport</keyword>
<evidence type="ECO:0000256" key="9">
    <source>
        <dbReference type="ARBA" id="ARBA00023014"/>
    </source>
</evidence>
<comment type="subunit">
    <text evidence="12">NDH-1 is composed of 14 different subunits. Subunits NuoB, C, D, E, F, and G constitute the peripheral sector of the complex.</text>
</comment>
<reference evidence="16 17" key="1">
    <citation type="submission" date="2019-02" db="EMBL/GenBank/DDBJ databases">
        <title>Deep-cultivation of Planctomycetes and their phenomic and genomic characterization uncovers novel biology.</title>
        <authorList>
            <person name="Wiegand S."/>
            <person name="Jogler M."/>
            <person name="Boedeker C."/>
            <person name="Pinto D."/>
            <person name="Vollmers J."/>
            <person name="Rivas-Marin E."/>
            <person name="Kohn T."/>
            <person name="Peeters S.H."/>
            <person name="Heuer A."/>
            <person name="Rast P."/>
            <person name="Oberbeckmann S."/>
            <person name="Bunk B."/>
            <person name="Jeske O."/>
            <person name="Meyerdierks A."/>
            <person name="Storesund J.E."/>
            <person name="Kallscheuer N."/>
            <person name="Luecker S."/>
            <person name="Lage O.M."/>
            <person name="Pohl T."/>
            <person name="Merkel B.J."/>
            <person name="Hornburger P."/>
            <person name="Mueller R.-W."/>
            <person name="Bruemmer F."/>
            <person name="Labrenz M."/>
            <person name="Spormann A.M."/>
            <person name="Op den Camp H."/>
            <person name="Overmann J."/>
            <person name="Amann R."/>
            <person name="Jetten M.S.M."/>
            <person name="Mascher T."/>
            <person name="Medema M.H."/>
            <person name="Devos D.P."/>
            <person name="Kaster A.-K."/>
            <person name="Ovreas L."/>
            <person name="Rohde M."/>
            <person name="Galperin M.Y."/>
            <person name="Jogler C."/>
        </authorList>
    </citation>
    <scope>NUCLEOTIDE SEQUENCE [LARGE SCALE GENOMIC DNA]</scope>
    <source>
        <strain evidence="16 17">Pla175</strain>
    </source>
</reference>
<accession>A0A518DB89</accession>
<dbReference type="InterPro" id="IPR006138">
    <property type="entry name" value="NADH_UQ_OxRdtase_20Kd_su"/>
</dbReference>
<proteinExistence type="inferred from homology"/>
<evidence type="ECO:0000256" key="5">
    <source>
        <dbReference type="ARBA" id="ARBA00022719"/>
    </source>
</evidence>
<dbReference type="Proteomes" id="UP000317429">
    <property type="component" value="Chromosome"/>
</dbReference>
<dbReference type="GO" id="GO:0005506">
    <property type="term" value="F:iron ion binding"/>
    <property type="evidence" value="ECO:0007669"/>
    <property type="project" value="UniProtKB-UniRule"/>
</dbReference>
<dbReference type="GO" id="GO:0005886">
    <property type="term" value="C:plasma membrane"/>
    <property type="evidence" value="ECO:0007669"/>
    <property type="project" value="UniProtKB-SubCell"/>
</dbReference>
<dbReference type="GO" id="GO:0008137">
    <property type="term" value="F:NADH dehydrogenase (ubiquinone) activity"/>
    <property type="evidence" value="ECO:0007669"/>
    <property type="project" value="InterPro"/>
</dbReference>
<keyword evidence="8 12" id="KW-0408">Iron</keyword>
<dbReference type="KEGG" id="pnd:Pla175_21360"/>
<dbReference type="FunFam" id="3.40.50.12280:FF:000002">
    <property type="entry name" value="NADH-quinone oxidoreductase subunit B"/>
    <property type="match status" value="1"/>
</dbReference>
<dbReference type="AlphaFoldDB" id="A0A518DB89"/>
<evidence type="ECO:0000259" key="15">
    <source>
        <dbReference type="Pfam" id="PF01058"/>
    </source>
</evidence>
<evidence type="ECO:0000313" key="16">
    <source>
        <dbReference type="EMBL" id="QDU88754.1"/>
    </source>
</evidence>
<dbReference type="NCBIfam" id="TIGR01957">
    <property type="entry name" value="nuoB_fam"/>
    <property type="match status" value="1"/>
</dbReference>
<dbReference type="RefSeq" id="WP_145284010.1">
    <property type="nucleotide sequence ID" value="NZ_CP036291.1"/>
</dbReference>
<gene>
    <name evidence="16" type="primary">nqo6</name>
    <name evidence="12" type="synonym">nuoB</name>
    <name evidence="16" type="ORF">Pla175_21360</name>
</gene>
<dbReference type="Gene3D" id="3.40.50.12280">
    <property type="match status" value="1"/>
</dbReference>
<evidence type="ECO:0000256" key="11">
    <source>
        <dbReference type="ARBA" id="ARBA00023136"/>
    </source>
</evidence>
<evidence type="ECO:0000256" key="4">
    <source>
        <dbReference type="ARBA" id="ARBA00022485"/>
    </source>
</evidence>
<dbReference type="EMBL" id="CP036291">
    <property type="protein sequence ID" value="QDU88754.1"/>
    <property type="molecule type" value="Genomic_DNA"/>
</dbReference>
<evidence type="ECO:0000256" key="2">
    <source>
        <dbReference type="ARBA" id="ARBA00022448"/>
    </source>
</evidence>
<evidence type="ECO:0000256" key="10">
    <source>
        <dbReference type="ARBA" id="ARBA00023027"/>
    </source>
</evidence>
<comment type="cofactor">
    <cofactor evidence="12">
        <name>[4Fe-4S] cluster</name>
        <dbReference type="ChEBI" id="CHEBI:49883"/>
    </cofactor>
    <text evidence="12">Binds 1 [4Fe-4S] cluster.</text>
</comment>
<comment type="function">
    <text evidence="12">NDH-1 shuttles electrons from NADH, via FMN and iron-sulfur (Fe-S) centers, to quinones in the respiratory chain. The immediate electron acceptor for the enzyme in this species is believed to be ubiquinone. Couples the redox reaction to proton translocation (for every two electrons transferred, four hydrogen ions are translocated across the cytoplasmic membrane), and thus conserves the redox energy in a proton gradient.</text>
</comment>
<keyword evidence="11 12" id="KW-0472">Membrane</keyword>
<evidence type="ECO:0000256" key="13">
    <source>
        <dbReference type="RuleBase" id="RU004464"/>
    </source>
</evidence>
<keyword evidence="7 12" id="KW-1278">Translocase</keyword>
<dbReference type="EC" id="7.1.1.-" evidence="12"/>
<feature type="binding site" evidence="12">
    <location>
        <position position="146"/>
    </location>
    <ligand>
        <name>[4Fe-4S] cluster</name>
        <dbReference type="ChEBI" id="CHEBI:49883"/>
    </ligand>
</feature>
<dbReference type="GO" id="GO:0009060">
    <property type="term" value="P:aerobic respiration"/>
    <property type="evidence" value="ECO:0007669"/>
    <property type="project" value="TreeGrafter"/>
</dbReference>
<comment type="catalytic activity">
    <reaction evidence="12">
        <text>a quinone + NADH + 5 H(+)(in) = a quinol + NAD(+) + 4 H(+)(out)</text>
        <dbReference type="Rhea" id="RHEA:57888"/>
        <dbReference type="ChEBI" id="CHEBI:15378"/>
        <dbReference type="ChEBI" id="CHEBI:24646"/>
        <dbReference type="ChEBI" id="CHEBI:57540"/>
        <dbReference type="ChEBI" id="CHEBI:57945"/>
        <dbReference type="ChEBI" id="CHEBI:132124"/>
    </reaction>
</comment>
<dbReference type="PANTHER" id="PTHR11995">
    <property type="entry name" value="NADH DEHYDROGENASE"/>
    <property type="match status" value="1"/>
</dbReference>
<dbReference type="OrthoDB" id="9786737at2"/>
<dbReference type="SUPFAM" id="SSF56770">
    <property type="entry name" value="HydA/Nqo6-like"/>
    <property type="match status" value="1"/>
</dbReference>
<dbReference type="GO" id="GO:0050136">
    <property type="term" value="F:NADH dehydrogenase (quinone) (non-electrogenic) activity"/>
    <property type="evidence" value="ECO:0007669"/>
    <property type="project" value="UniProtKB-UniRule"/>
</dbReference>
<organism evidence="16 17">
    <name type="scientific">Pirellulimonas nuda</name>
    <dbReference type="NCBI Taxonomy" id="2528009"/>
    <lineage>
        <taxon>Bacteria</taxon>
        <taxon>Pseudomonadati</taxon>
        <taxon>Planctomycetota</taxon>
        <taxon>Planctomycetia</taxon>
        <taxon>Pirellulales</taxon>
        <taxon>Lacipirellulaceae</taxon>
        <taxon>Pirellulimonas</taxon>
    </lineage>
</organism>
<name>A0A518DB89_9BACT</name>
<evidence type="ECO:0000256" key="3">
    <source>
        <dbReference type="ARBA" id="ARBA00022475"/>
    </source>
</evidence>
<sequence>MNPQQSPELSTRPWIEGRFEENVITTTVEQAINWARQSSIWPMTFGLACCAIEMMAAGASRYDMDRFGAGAFRATPRQADLMIVAGTVTYKMASRVRRLYNLMPDPKFVIAMGACTVGGGPYFKWGYHVVKGVDLVVPVDVYVPGCPPRPEALLEGLMRVQDKINSQRIVKRSSDNRLGAEAAELEDALPTPHHSGYADPPAGPEPLFHHQKLTS</sequence>
<dbReference type="GO" id="GO:0015990">
    <property type="term" value="P:electron transport coupled proton transport"/>
    <property type="evidence" value="ECO:0007669"/>
    <property type="project" value="TreeGrafter"/>
</dbReference>
<dbReference type="NCBIfam" id="NF005012">
    <property type="entry name" value="PRK06411.1"/>
    <property type="match status" value="1"/>
</dbReference>
<keyword evidence="16" id="KW-0560">Oxidoreductase</keyword>
<feature type="binding site" evidence="12">
    <location>
        <position position="50"/>
    </location>
    <ligand>
        <name>[4Fe-4S] cluster</name>
        <dbReference type="ChEBI" id="CHEBI:49883"/>
    </ligand>
</feature>
<feature type="binding site" evidence="12">
    <location>
        <position position="49"/>
    </location>
    <ligand>
        <name>[4Fe-4S] cluster</name>
        <dbReference type="ChEBI" id="CHEBI:49883"/>
    </ligand>
</feature>
<evidence type="ECO:0000313" key="17">
    <source>
        <dbReference type="Proteomes" id="UP000317429"/>
    </source>
</evidence>
<keyword evidence="3 12" id="KW-1003">Cell membrane</keyword>
<dbReference type="GO" id="GO:0045271">
    <property type="term" value="C:respiratory chain complex I"/>
    <property type="evidence" value="ECO:0007669"/>
    <property type="project" value="TreeGrafter"/>
</dbReference>
<comment type="subcellular location">
    <subcellularLocation>
        <location evidence="12">Cell membrane</location>
        <topology evidence="12">Peripheral membrane protein</topology>
        <orientation evidence="12">Cytoplasmic side</orientation>
    </subcellularLocation>
</comment>
<evidence type="ECO:0000256" key="8">
    <source>
        <dbReference type="ARBA" id="ARBA00023004"/>
    </source>
</evidence>
<keyword evidence="17" id="KW-1185">Reference proteome</keyword>
<dbReference type="PANTHER" id="PTHR11995:SF33">
    <property type="entry name" value="NADH-QUINONE OXIDOREDUCTASE SUBUNIT B 2"/>
    <property type="match status" value="1"/>
</dbReference>
<keyword evidence="6 12" id="KW-0479">Metal-binding</keyword>
<evidence type="ECO:0000256" key="12">
    <source>
        <dbReference type="HAMAP-Rule" id="MF_01356"/>
    </source>
</evidence>
<evidence type="ECO:0000256" key="14">
    <source>
        <dbReference type="SAM" id="MobiDB-lite"/>
    </source>
</evidence>
<feature type="binding site" evidence="12">
    <location>
        <position position="115"/>
    </location>
    <ligand>
        <name>[4Fe-4S] cluster</name>
        <dbReference type="ChEBI" id="CHEBI:49883"/>
    </ligand>
</feature>
<dbReference type="HAMAP" id="MF_01356">
    <property type="entry name" value="NDH1_NuoB"/>
    <property type="match status" value="1"/>
</dbReference>
<keyword evidence="12" id="KW-0830">Ubiquinone</keyword>
<protein>
    <recommendedName>
        <fullName evidence="12">NADH-quinone oxidoreductase subunit B</fullName>
        <ecNumber evidence="12">7.1.1.-</ecNumber>
    </recommendedName>
    <alternativeName>
        <fullName evidence="12">NADH dehydrogenase I subunit B</fullName>
    </alternativeName>
    <alternativeName>
        <fullName evidence="12">NDH-1 subunit B</fullName>
    </alternativeName>
</protein>
<feature type="region of interest" description="Disordered" evidence="14">
    <location>
        <begin position="182"/>
        <end position="215"/>
    </location>
</feature>